<proteinExistence type="predicted"/>
<organism evidence="1 2">
    <name type="scientific">Vicia faba</name>
    <name type="common">Broad bean</name>
    <name type="synonym">Faba vulgaris</name>
    <dbReference type="NCBI Taxonomy" id="3906"/>
    <lineage>
        <taxon>Eukaryota</taxon>
        <taxon>Viridiplantae</taxon>
        <taxon>Streptophyta</taxon>
        <taxon>Embryophyta</taxon>
        <taxon>Tracheophyta</taxon>
        <taxon>Spermatophyta</taxon>
        <taxon>Magnoliopsida</taxon>
        <taxon>eudicotyledons</taxon>
        <taxon>Gunneridae</taxon>
        <taxon>Pentapetalae</taxon>
        <taxon>rosids</taxon>
        <taxon>fabids</taxon>
        <taxon>Fabales</taxon>
        <taxon>Fabaceae</taxon>
        <taxon>Papilionoideae</taxon>
        <taxon>50 kb inversion clade</taxon>
        <taxon>NPAAA clade</taxon>
        <taxon>Hologalegina</taxon>
        <taxon>IRL clade</taxon>
        <taxon>Fabeae</taxon>
        <taxon>Vicia</taxon>
    </lineage>
</organism>
<evidence type="ECO:0008006" key="3">
    <source>
        <dbReference type="Google" id="ProtNLM"/>
    </source>
</evidence>
<sequence length="100" mass="11483">MSKITYNQWFYNFPPQLSKLSLSGCKLVQDPMVTLEKLPNLKLSISDCNKLKSVPDGLKFVAGLRELEIRWMPKLFNNRLGVGGEDYHKVQHVPSVVFFN</sequence>
<accession>A0AAV0Z6J4</accession>
<keyword evidence="2" id="KW-1185">Reference proteome</keyword>
<dbReference type="EMBL" id="OX451735">
    <property type="protein sequence ID" value="CAI8592020.1"/>
    <property type="molecule type" value="Genomic_DNA"/>
</dbReference>
<dbReference type="Proteomes" id="UP001157006">
    <property type="component" value="Chromosome 1S"/>
</dbReference>
<dbReference type="SUPFAM" id="SSF52058">
    <property type="entry name" value="L domain-like"/>
    <property type="match status" value="1"/>
</dbReference>
<gene>
    <name evidence="1" type="ORF">VFH_I018560</name>
</gene>
<dbReference type="AlphaFoldDB" id="A0AAV0Z6J4"/>
<dbReference type="Gene3D" id="3.80.10.10">
    <property type="entry name" value="Ribonuclease Inhibitor"/>
    <property type="match status" value="1"/>
</dbReference>
<protein>
    <recommendedName>
        <fullName evidence="3">Disease resistance protein</fullName>
    </recommendedName>
</protein>
<evidence type="ECO:0000313" key="2">
    <source>
        <dbReference type="Proteomes" id="UP001157006"/>
    </source>
</evidence>
<dbReference type="InterPro" id="IPR032675">
    <property type="entry name" value="LRR_dom_sf"/>
</dbReference>
<reference evidence="1 2" key="1">
    <citation type="submission" date="2023-01" db="EMBL/GenBank/DDBJ databases">
        <authorList>
            <person name="Kreplak J."/>
        </authorList>
    </citation>
    <scope>NUCLEOTIDE SEQUENCE [LARGE SCALE GENOMIC DNA]</scope>
</reference>
<evidence type="ECO:0000313" key="1">
    <source>
        <dbReference type="EMBL" id="CAI8592020.1"/>
    </source>
</evidence>
<name>A0AAV0Z6J4_VICFA</name>